<dbReference type="InterPro" id="IPR044974">
    <property type="entry name" value="Disease_R_plants"/>
</dbReference>
<dbReference type="InterPro" id="IPR038005">
    <property type="entry name" value="RX-like_CC"/>
</dbReference>
<evidence type="ECO:0000256" key="1">
    <source>
        <dbReference type="ARBA" id="ARBA00008894"/>
    </source>
</evidence>
<dbReference type="Pfam" id="PF23598">
    <property type="entry name" value="LRR_14"/>
    <property type="match status" value="1"/>
</dbReference>
<reference evidence="10" key="1">
    <citation type="journal article" date="2017" name="Gigascience">
        <title>The genome draft of coconut (Cocos nucifera).</title>
        <authorList>
            <person name="Xiao Y."/>
            <person name="Xu P."/>
            <person name="Fan H."/>
            <person name="Baudouin L."/>
            <person name="Xia W."/>
            <person name="Bocs S."/>
            <person name="Xu J."/>
            <person name="Li Q."/>
            <person name="Guo A."/>
            <person name="Zhou L."/>
            <person name="Li J."/>
            <person name="Wu Y."/>
            <person name="Ma Z."/>
            <person name="Armero A."/>
            <person name="Issali A.E."/>
            <person name="Liu N."/>
            <person name="Peng M."/>
            <person name="Yang Y."/>
        </authorList>
    </citation>
    <scope>NUCLEOTIDE SEQUENCE</scope>
    <source>
        <tissue evidence="10">Spear leaf of Hainan Tall coconut</tissue>
    </source>
</reference>
<evidence type="ECO:0000256" key="5">
    <source>
        <dbReference type="ARBA" id="ARBA00022821"/>
    </source>
</evidence>
<feature type="domain" description="Disease resistance R13L4/SHOC-2-like LRR" evidence="9">
    <location>
        <begin position="561"/>
        <end position="859"/>
    </location>
</feature>
<dbReference type="SUPFAM" id="SSF52058">
    <property type="entry name" value="L domain-like"/>
    <property type="match status" value="1"/>
</dbReference>
<dbReference type="InterPro" id="IPR042197">
    <property type="entry name" value="Apaf_helical"/>
</dbReference>
<dbReference type="EMBL" id="CM017879">
    <property type="protein sequence ID" value="KAG1358735.1"/>
    <property type="molecule type" value="Genomic_DNA"/>
</dbReference>
<dbReference type="InterPro" id="IPR036388">
    <property type="entry name" value="WH-like_DNA-bd_sf"/>
</dbReference>
<feature type="domain" description="Disease resistance protein winged helix" evidence="8">
    <location>
        <begin position="432"/>
        <end position="502"/>
    </location>
</feature>
<feature type="domain" description="Disease resistance N-terminal" evidence="7">
    <location>
        <begin position="7"/>
        <end position="88"/>
    </location>
</feature>
<dbReference type="InterPro" id="IPR002182">
    <property type="entry name" value="NB-ARC"/>
</dbReference>
<reference evidence="10" key="2">
    <citation type="submission" date="2019-07" db="EMBL/GenBank/DDBJ databases">
        <authorList>
            <person name="Yang Y."/>
            <person name="Bocs S."/>
            <person name="Baudouin L."/>
        </authorList>
    </citation>
    <scope>NUCLEOTIDE SEQUENCE</scope>
    <source>
        <tissue evidence="10">Spear leaf of Hainan Tall coconut</tissue>
    </source>
</reference>
<keyword evidence="5" id="KW-0611">Plant defense</keyword>
<dbReference type="SUPFAM" id="SSF52540">
    <property type="entry name" value="P-loop containing nucleoside triphosphate hydrolases"/>
    <property type="match status" value="1"/>
</dbReference>
<dbReference type="PANTHER" id="PTHR23155">
    <property type="entry name" value="DISEASE RESISTANCE PROTEIN RP"/>
    <property type="match status" value="1"/>
</dbReference>
<dbReference type="Gene3D" id="1.20.5.4130">
    <property type="match status" value="1"/>
</dbReference>
<dbReference type="Gene3D" id="1.10.8.430">
    <property type="entry name" value="Helical domain of apoptotic protease-activating factors"/>
    <property type="match status" value="1"/>
</dbReference>
<dbReference type="InterPro" id="IPR058922">
    <property type="entry name" value="WHD_DRP"/>
</dbReference>
<keyword evidence="4" id="KW-0547">Nucleotide-binding</keyword>
<proteinExistence type="inferred from homology"/>
<gene>
    <name evidence="10" type="ORF">COCNU_08G001810</name>
    <name evidence="11" type="ORF">COCNU_08G001820</name>
</gene>
<dbReference type="InterPro" id="IPR032675">
    <property type="entry name" value="LRR_dom_sf"/>
</dbReference>
<dbReference type="AlphaFoldDB" id="A0A8K0IHM3"/>
<evidence type="ECO:0000313" key="11">
    <source>
        <dbReference type="EMBL" id="KAG1358736.1"/>
    </source>
</evidence>
<evidence type="ECO:0000313" key="12">
    <source>
        <dbReference type="Proteomes" id="UP000797356"/>
    </source>
</evidence>
<dbReference type="InterPro" id="IPR055414">
    <property type="entry name" value="LRR_R13L4/SHOC2-like"/>
</dbReference>
<dbReference type="Pfam" id="PF00931">
    <property type="entry name" value="NB-ARC"/>
    <property type="match status" value="1"/>
</dbReference>
<evidence type="ECO:0000259" key="8">
    <source>
        <dbReference type="Pfam" id="PF23559"/>
    </source>
</evidence>
<dbReference type="Gene3D" id="3.40.50.300">
    <property type="entry name" value="P-loop containing nucleotide triphosphate hydrolases"/>
    <property type="match status" value="1"/>
</dbReference>
<keyword evidence="2" id="KW-0433">Leucine-rich repeat</keyword>
<feature type="domain" description="NB-ARC" evidence="6">
    <location>
        <begin position="171"/>
        <end position="344"/>
    </location>
</feature>
<dbReference type="GO" id="GO:0043531">
    <property type="term" value="F:ADP binding"/>
    <property type="evidence" value="ECO:0007669"/>
    <property type="project" value="InterPro"/>
</dbReference>
<dbReference type="EMBL" id="CM017879">
    <property type="protein sequence ID" value="KAG1358736.1"/>
    <property type="molecule type" value="Genomic_DNA"/>
</dbReference>
<dbReference type="CDD" id="cd14798">
    <property type="entry name" value="RX-CC_like"/>
    <property type="match status" value="1"/>
</dbReference>
<dbReference type="Pfam" id="PF18052">
    <property type="entry name" value="Rx_N"/>
    <property type="match status" value="1"/>
</dbReference>
<sequence length="917" mass="105534">MAESAAGALLQSFDLLLRKMNQLLKGLGTEVMVIKDELEIIKAYLRETETKEKSETERARVRQLGDIACDIEDVLEDFMLHFGQCQGRGTISFLHRSAVCIRNPVTFLRMVNHVQRIRTRLSSTLARSSMYPSMSMINEVTGSDGARNRSHDRHVDPLFIKEDELIGIDEPREELIGLLVQGELQRKVISVVGMGGLGKTTLVKKVYDHERVTGWFKCHAWISVTQSFTIEDLLRSIIEQIFKERNEKLPEGIDRTTPIILIEILGSYLLDKRYVVVLDDVWCINEWNYFRYALPNNNCGSRILVTTRIGDVASTFQESSGHIYYLQPLSAEKAWSLFCKKTFRSIKACPQELEEPSVKIVEVCKGLPLAIVTICGILSRKEKNFVVWSKFYDNLRTELAENPEFERVKRLLLLSYNDLPYSHKSCFLYFSIFPKDYQIRRITLIRLWIAEGFIESGTGKTLEDVAEDYLNDLIDRNMVEVAEYYDYGRIRSCRVHGLIREILVLKSEEENFCTSVIRRNVESQVRLRRLSTHQISEDALNNVKFSHLRALFMIGQKAFTISSMHILFSGFRLLRILDLEGAPIESFPLKFKNLLHLRYLSLRNTRMRKLSKSVGELKKLETLDLKGTYISDLPKNILQLRHLRHLVAYHYYTGLHSAFYYASGVKVPQGIGSLKELQKLSYLDASQGVEIVSELGNLTQLRRLGIAKLRTQDGQHLCASIEKLTNLHSFSVTSTGMDDLLELQTLEATPPLLQRLYLRGPLDSLPKWIGTLQNLVRMRLRWSGLKEGSLHVLQTLPNLAELTLIHAYDGTRLCCEGGGFQKLKILDLEKLNNLNYVILSGAMPNLRKMYIRSCVRLMTVPQDIELLWNLKELHLFDMPEEFVQMIRRGGGIDRSKVQHIPIIRCYDNQRRVYEDLS</sequence>
<organism evidence="10 12">
    <name type="scientific">Cocos nucifera</name>
    <name type="common">Coconut palm</name>
    <dbReference type="NCBI Taxonomy" id="13894"/>
    <lineage>
        <taxon>Eukaryota</taxon>
        <taxon>Viridiplantae</taxon>
        <taxon>Streptophyta</taxon>
        <taxon>Embryophyta</taxon>
        <taxon>Tracheophyta</taxon>
        <taxon>Spermatophyta</taxon>
        <taxon>Magnoliopsida</taxon>
        <taxon>Liliopsida</taxon>
        <taxon>Arecaceae</taxon>
        <taxon>Arecoideae</taxon>
        <taxon>Cocoseae</taxon>
        <taxon>Attaleinae</taxon>
        <taxon>Cocos</taxon>
    </lineage>
</organism>
<accession>A0A8K0IHM3</accession>
<evidence type="ECO:0000256" key="4">
    <source>
        <dbReference type="ARBA" id="ARBA00022741"/>
    </source>
</evidence>
<dbReference type="FunFam" id="3.40.50.300:FF:001091">
    <property type="entry name" value="Probable disease resistance protein At1g61300"/>
    <property type="match status" value="1"/>
</dbReference>
<dbReference type="InterPro" id="IPR027417">
    <property type="entry name" value="P-loop_NTPase"/>
</dbReference>
<protein>
    <submittedName>
        <fullName evidence="10">Disease resistance protein RPM1-like</fullName>
    </submittedName>
</protein>
<keyword evidence="12" id="KW-1185">Reference proteome</keyword>
<evidence type="ECO:0000259" key="9">
    <source>
        <dbReference type="Pfam" id="PF23598"/>
    </source>
</evidence>
<name>A0A8K0IHM3_COCNU</name>
<dbReference type="Proteomes" id="UP000797356">
    <property type="component" value="Chromosome 8"/>
</dbReference>
<dbReference type="Gene3D" id="1.10.10.10">
    <property type="entry name" value="Winged helix-like DNA-binding domain superfamily/Winged helix DNA-binding domain"/>
    <property type="match status" value="1"/>
</dbReference>
<dbReference type="GO" id="GO:0009626">
    <property type="term" value="P:plant-type hypersensitive response"/>
    <property type="evidence" value="ECO:0007669"/>
    <property type="project" value="UniProtKB-ARBA"/>
</dbReference>
<evidence type="ECO:0000256" key="3">
    <source>
        <dbReference type="ARBA" id="ARBA00022737"/>
    </source>
</evidence>
<evidence type="ECO:0000313" key="10">
    <source>
        <dbReference type="EMBL" id="KAG1358735.1"/>
    </source>
</evidence>
<dbReference type="GO" id="GO:0002758">
    <property type="term" value="P:innate immune response-activating signaling pathway"/>
    <property type="evidence" value="ECO:0007669"/>
    <property type="project" value="UniProtKB-ARBA"/>
</dbReference>
<evidence type="ECO:0000259" key="6">
    <source>
        <dbReference type="Pfam" id="PF00931"/>
    </source>
</evidence>
<dbReference type="PANTHER" id="PTHR23155:SF1205">
    <property type="entry name" value="DISEASE RESISTANCE PROTEIN RPM1"/>
    <property type="match status" value="1"/>
</dbReference>
<comment type="similarity">
    <text evidence="1">Belongs to the disease resistance NB-LRR family.</text>
</comment>
<dbReference type="FunFam" id="1.10.10.10:FF:000322">
    <property type="entry name" value="Probable disease resistance protein At1g63360"/>
    <property type="match status" value="1"/>
</dbReference>
<evidence type="ECO:0000256" key="2">
    <source>
        <dbReference type="ARBA" id="ARBA00022614"/>
    </source>
</evidence>
<evidence type="ECO:0000259" key="7">
    <source>
        <dbReference type="Pfam" id="PF18052"/>
    </source>
</evidence>
<dbReference type="InterPro" id="IPR041118">
    <property type="entry name" value="Rx_N"/>
</dbReference>
<comment type="caution">
    <text evidence="10">The sequence shown here is derived from an EMBL/GenBank/DDBJ whole genome shotgun (WGS) entry which is preliminary data.</text>
</comment>
<keyword evidence="3" id="KW-0677">Repeat</keyword>
<dbReference type="PRINTS" id="PR00364">
    <property type="entry name" value="DISEASERSIST"/>
</dbReference>
<dbReference type="OrthoDB" id="690341at2759"/>
<dbReference type="Gene3D" id="3.80.10.10">
    <property type="entry name" value="Ribonuclease Inhibitor"/>
    <property type="match status" value="1"/>
</dbReference>
<dbReference type="GO" id="GO:0042742">
    <property type="term" value="P:defense response to bacterium"/>
    <property type="evidence" value="ECO:0007669"/>
    <property type="project" value="UniProtKB-ARBA"/>
</dbReference>
<dbReference type="Pfam" id="PF23559">
    <property type="entry name" value="WHD_DRP"/>
    <property type="match status" value="1"/>
</dbReference>